<dbReference type="OMA" id="TARNIME"/>
<evidence type="ECO:0000313" key="2">
    <source>
        <dbReference type="EMBL" id="EPQ50015.1"/>
    </source>
</evidence>
<name>S7R6M1_GLOTA</name>
<dbReference type="KEGG" id="gtr:GLOTRDRAFT_134340"/>
<dbReference type="EMBL" id="KB469403">
    <property type="protein sequence ID" value="EPQ50015.1"/>
    <property type="molecule type" value="Genomic_DNA"/>
</dbReference>
<accession>S7R6M1</accession>
<evidence type="ECO:0000256" key="1">
    <source>
        <dbReference type="SAM" id="MobiDB-lite"/>
    </source>
</evidence>
<dbReference type="HOGENOM" id="CLU_345836_0_0_1"/>
<dbReference type="GeneID" id="19303000"/>
<feature type="region of interest" description="Disordered" evidence="1">
    <location>
        <begin position="787"/>
        <end position="817"/>
    </location>
</feature>
<dbReference type="Proteomes" id="UP000030669">
    <property type="component" value="Unassembled WGS sequence"/>
</dbReference>
<proteinExistence type="predicted"/>
<organism evidence="2 3">
    <name type="scientific">Gloeophyllum trabeum (strain ATCC 11539 / FP-39264 / Madison 617)</name>
    <name type="common">Brown rot fungus</name>
    <dbReference type="NCBI Taxonomy" id="670483"/>
    <lineage>
        <taxon>Eukaryota</taxon>
        <taxon>Fungi</taxon>
        <taxon>Dikarya</taxon>
        <taxon>Basidiomycota</taxon>
        <taxon>Agaricomycotina</taxon>
        <taxon>Agaricomycetes</taxon>
        <taxon>Gloeophyllales</taxon>
        <taxon>Gloeophyllaceae</taxon>
        <taxon>Gloeophyllum</taxon>
    </lineage>
</organism>
<dbReference type="OrthoDB" id="2633939at2759"/>
<dbReference type="eggNOG" id="ENOG502RCXW">
    <property type="taxonomic scope" value="Eukaryota"/>
</dbReference>
<feature type="region of interest" description="Disordered" evidence="1">
    <location>
        <begin position="483"/>
        <end position="528"/>
    </location>
</feature>
<dbReference type="STRING" id="670483.S7R6M1"/>
<evidence type="ECO:0000313" key="3">
    <source>
        <dbReference type="Proteomes" id="UP000030669"/>
    </source>
</evidence>
<dbReference type="RefSeq" id="XP_007871529.1">
    <property type="nucleotide sequence ID" value="XM_007873338.1"/>
</dbReference>
<sequence length="817" mass="88094">MCPDALWQGLSDGSSSNPNDSEDNEEQAAKGRMPDGKKTIIYDGLREIEDMYAAVARRAGVTTQQVLAIHKATQTSVNAGKGIWQIYEAYFSEHAKEECQRLRDLGSNPEEEVAVSHDRDTVARCWEKFKSANPTTHVKYLQKWYELVVLTNPDMSLGMRKRTFKTFTQKLVQMVESYQRLHGFQVALVASGINVNQDEGLGLFHETKYASGLFAKRCRMEGDELIGYLKSHTYHLRMKEGVDLAWADEAGTDAQADATSAPAPAALTSSGAADVIDVSKMPAIHEMGDTAMLNHIKAVIRHRIQEAGHTLQGVTFPWKGMPAILAQNGIVCENWPEGVRYPGEQADKGINCLFLEERRTLLRALYHEQSKLVFHPKNDDIASRWCSGETVVVIIGVPPAPKSNHKAGLRVMVKNGIVTYDHRGRQHPVEDSAQTEDRSRNKARRDVQTIEVSSGDSDGSGKLRSHPRRKKRVFIEDAMDIEDEDEEEVRTSETSEVELVPPAAKRHCPPAPRVAQASRKPVSKGKGRAVDIPHTIRRAAGKSKKLSATAGAGMLTAVPEGIQESGHENSELEMVPIVTPSGERMVPLSKHKAQDSSSTGTRSRVGALVPVVELPARTKGIPASSATVKPTPKPRAAYSSHQDKAGGIVQSPFDAIPATRNPFAVSSHASSSIQAMAAPMAEHLRNDSGLTLGSGTVGSGGAAHSAGGPSRLYSGLAGAPAAPGAPNMVQIPAELLRIFVSSMTAASGLAPDPSHQVGLQGMHTPASIGDLAYDSDIQQFRGSAGLGGLDHSGAGTNSHADELFDNPSYLPRHQDDA</sequence>
<reference evidence="2 3" key="1">
    <citation type="journal article" date="2012" name="Science">
        <title>The Paleozoic origin of enzymatic lignin decomposition reconstructed from 31 fungal genomes.</title>
        <authorList>
            <person name="Floudas D."/>
            <person name="Binder M."/>
            <person name="Riley R."/>
            <person name="Barry K."/>
            <person name="Blanchette R.A."/>
            <person name="Henrissat B."/>
            <person name="Martinez A.T."/>
            <person name="Otillar R."/>
            <person name="Spatafora J.W."/>
            <person name="Yadav J.S."/>
            <person name="Aerts A."/>
            <person name="Benoit I."/>
            <person name="Boyd A."/>
            <person name="Carlson A."/>
            <person name="Copeland A."/>
            <person name="Coutinho P.M."/>
            <person name="de Vries R.P."/>
            <person name="Ferreira P."/>
            <person name="Findley K."/>
            <person name="Foster B."/>
            <person name="Gaskell J."/>
            <person name="Glotzer D."/>
            <person name="Gorecki P."/>
            <person name="Heitman J."/>
            <person name="Hesse C."/>
            <person name="Hori C."/>
            <person name="Igarashi K."/>
            <person name="Jurgens J.A."/>
            <person name="Kallen N."/>
            <person name="Kersten P."/>
            <person name="Kohler A."/>
            <person name="Kuees U."/>
            <person name="Kumar T.K.A."/>
            <person name="Kuo A."/>
            <person name="LaButti K."/>
            <person name="Larrondo L.F."/>
            <person name="Lindquist E."/>
            <person name="Ling A."/>
            <person name="Lombard V."/>
            <person name="Lucas S."/>
            <person name="Lundell T."/>
            <person name="Martin R."/>
            <person name="McLaughlin D.J."/>
            <person name="Morgenstern I."/>
            <person name="Morin E."/>
            <person name="Murat C."/>
            <person name="Nagy L.G."/>
            <person name="Nolan M."/>
            <person name="Ohm R.A."/>
            <person name="Patyshakuliyeva A."/>
            <person name="Rokas A."/>
            <person name="Ruiz-Duenas F.J."/>
            <person name="Sabat G."/>
            <person name="Salamov A."/>
            <person name="Samejima M."/>
            <person name="Schmutz J."/>
            <person name="Slot J.C."/>
            <person name="St John F."/>
            <person name="Stenlid J."/>
            <person name="Sun H."/>
            <person name="Sun S."/>
            <person name="Syed K."/>
            <person name="Tsang A."/>
            <person name="Wiebenga A."/>
            <person name="Young D."/>
            <person name="Pisabarro A."/>
            <person name="Eastwood D.C."/>
            <person name="Martin F."/>
            <person name="Cullen D."/>
            <person name="Grigoriev I.V."/>
            <person name="Hibbett D.S."/>
        </authorList>
    </citation>
    <scope>NUCLEOTIDE SEQUENCE [LARGE SCALE GENOMIC DNA]</scope>
    <source>
        <strain evidence="2 3">ATCC 11539</strain>
    </source>
</reference>
<gene>
    <name evidence="2" type="ORF">GLOTRDRAFT_134340</name>
</gene>
<dbReference type="AlphaFoldDB" id="S7R6M1"/>
<feature type="region of interest" description="Disordered" evidence="1">
    <location>
        <begin position="420"/>
        <end position="471"/>
    </location>
</feature>
<protein>
    <submittedName>
        <fullName evidence="2">Uncharacterized protein</fullName>
    </submittedName>
</protein>
<feature type="compositionally biased region" description="Basic and acidic residues" evidence="1">
    <location>
        <begin position="420"/>
        <end position="448"/>
    </location>
</feature>
<feature type="region of interest" description="Disordered" evidence="1">
    <location>
        <begin position="1"/>
        <end position="35"/>
    </location>
</feature>
<feature type="region of interest" description="Disordered" evidence="1">
    <location>
        <begin position="622"/>
        <end position="643"/>
    </location>
</feature>
<keyword evidence="3" id="KW-1185">Reference proteome</keyword>